<accession>F0LM44</accession>
<keyword evidence="3" id="KW-0269">Exonuclease</keyword>
<feature type="binding site" evidence="1">
    <location>
        <position position="120"/>
    </location>
    <ligand>
        <name>Mn(2+)</name>
        <dbReference type="ChEBI" id="CHEBI:29035"/>
    </ligand>
</feature>
<dbReference type="NCBIfam" id="NF041032">
    <property type="entry name" value="NurA_Pyro"/>
    <property type="match status" value="1"/>
</dbReference>
<dbReference type="OrthoDB" id="33831at2157"/>
<dbReference type="eggNOG" id="arCOG00367">
    <property type="taxonomic scope" value="Archaea"/>
</dbReference>
<dbReference type="PIRSF" id="PIRSF018871">
    <property type="entry name" value="UCP018871"/>
    <property type="match status" value="1"/>
</dbReference>
<gene>
    <name evidence="3" type="ordered locus">TERMP_00915</name>
</gene>
<reference evidence="3 4" key="1">
    <citation type="journal article" date="2011" name="J. Bacteriol.">
        <title>Complete genome sequence of the hyperthermophilic, piezophilic, heterotrophic, and carboxydotrophic archaeon Thermococcus barophilus MP.</title>
        <authorList>
            <person name="Vannier P."/>
            <person name="Marteinsson V.T."/>
            <person name="Fridjonsson O.H."/>
            <person name="Oger P."/>
            <person name="Jebbar M."/>
        </authorList>
    </citation>
    <scope>NUCLEOTIDE SEQUENCE [LARGE SCALE GENOMIC DNA]</scope>
    <source>
        <strain evidence="4">DSM 11836 / MP</strain>
    </source>
</reference>
<evidence type="ECO:0000313" key="3">
    <source>
        <dbReference type="EMBL" id="ADT83891.1"/>
    </source>
</evidence>
<name>F0LM44_THEBM</name>
<evidence type="ECO:0000259" key="2">
    <source>
        <dbReference type="SMART" id="SM00933"/>
    </source>
</evidence>
<dbReference type="HOGENOM" id="CLU_665023_0_0_2"/>
<dbReference type="InterPro" id="IPR018977">
    <property type="entry name" value="NurA_domain"/>
</dbReference>
<proteinExistence type="predicted"/>
<comment type="cofactor">
    <cofactor evidence="1">
        <name>Mn(2+)</name>
        <dbReference type="ChEBI" id="CHEBI:29035"/>
    </cofactor>
</comment>
<evidence type="ECO:0000256" key="1">
    <source>
        <dbReference type="PIRSR" id="PIRSR018871-1"/>
    </source>
</evidence>
<dbReference type="GO" id="GO:0046872">
    <property type="term" value="F:metal ion binding"/>
    <property type="evidence" value="ECO:0007669"/>
    <property type="project" value="UniProtKB-KW"/>
</dbReference>
<feature type="domain" description="NurA" evidence="2">
    <location>
        <begin position="43"/>
        <end position="405"/>
    </location>
</feature>
<keyword evidence="4" id="KW-1185">Reference proteome</keyword>
<keyword evidence="1" id="KW-0479">Metal-binding</keyword>
<keyword evidence="3" id="KW-0378">Hydrolase</keyword>
<dbReference type="SMART" id="SM00933">
    <property type="entry name" value="NurA"/>
    <property type="match status" value="1"/>
</dbReference>
<dbReference type="EMBL" id="CP002372">
    <property type="protein sequence ID" value="ADT83891.1"/>
    <property type="molecule type" value="Genomic_DNA"/>
</dbReference>
<keyword evidence="1" id="KW-0464">Manganese</keyword>
<dbReference type="KEGG" id="tba:TERMP_00915"/>
<dbReference type="GeneID" id="10041232"/>
<dbReference type="RefSeq" id="WP_013467189.1">
    <property type="nucleotide sequence ID" value="NC_014804.1"/>
</dbReference>
<feature type="binding site" evidence="1">
    <location>
        <position position="49"/>
    </location>
    <ligand>
        <name>Mn(2+)</name>
        <dbReference type="ChEBI" id="CHEBI:29035"/>
    </ligand>
</feature>
<evidence type="ECO:0000313" key="4">
    <source>
        <dbReference type="Proteomes" id="UP000007478"/>
    </source>
</evidence>
<dbReference type="Proteomes" id="UP000007478">
    <property type="component" value="Chromosome"/>
</dbReference>
<dbReference type="GO" id="GO:0004527">
    <property type="term" value="F:exonuclease activity"/>
    <property type="evidence" value="ECO:0007669"/>
    <property type="project" value="UniProtKB-KW"/>
</dbReference>
<protein>
    <submittedName>
        <fullName evidence="3">Single-stranded exonuclease</fullName>
    </submittedName>
</protein>
<dbReference type="InterPro" id="IPR016738">
    <property type="entry name" value="NurA-like"/>
</dbReference>
<dbReference type="InterPro" id="IPR054958">
    <property type="entry name" value="NurA_nuclease"/>
</dbReference>
<organism evidence="3 4">
    <name type="scientific">Thermococcus barophilus (strain DSM 11836 / MP)</name>
    <dbReference type="NCBI Taxonomy" id="391623"/>
    <lineage>
        <taxon>Archaea</taxon>
        <taxon>Methanobacteriati</taxon>
        <taxon>Methanobacteriota</taxon>
        <taxon>Thermococci</taxon>
        <taxon>Thermococcales</taxon>
        <taxon>Thermococcaceae</taxon>
        <taxon>Thermococcus</taxon>
    </lineage>
</organism>
<keyword evidence="3" id="KW-0540">Nuclease</keyword>
<sequence length="440" mass="50859">MYRLISKDQADKILNMLISELREAENALSGKIEWKPLPEKKESKVYAVDGSQGKARLSGTIIYTVASFAFGNGKSARLVYTNAMIYNHGISDQIIRLQMETLENKLGALVGTEEHMILMDGTLTGSLTRPPVYPESVRGITTVMETLGDKMLEDLIKDFIDRLDYHYYDLSRRLKEKRELYSGVILADDVIGDYSEFYKAMEGKEVVNYDGALKKLRDALRTNMPQDEIIKIAERLEEYTEPKTLTLEDAKNTIHVVLGYLEYLYSLEKLLQKELIYIAKSFYNRKITSKFGISAVDVPFLDAYLLKVYGEELPGYYVIYDPEKTEEKKRIAHRLPRVLRKYFPTVQEFIEKGVPSAYIRTMKGGVIYLLQSNRTIDDELIGKLLWHESSGYIRPLQRAHEGVKIEQRMFKAELEALMNYLKRKNKELRVFIKYGRSPLE</sequence>
<dbReference type="AlphaFoldDB" id="F0LM44"/>
<dbReference type="PATRIC" id="fig|391623.17.peg.916"/>
<dbReference type="Pfam" id="PF09376">
    <property type="entry name" value="NurA"/>
    <property type="match status" value="1"/>
</dbReference>